<accession>A0A5B7IRG8</accession>
<gene>
    <name evidence="1" type="ORF">E2C01_082097</name>
</gene>
<reference evidence="1 2" key="1">
    <citation type="submission" date="2019-05" db="EMBL/GenBank/DDBJ databases">
        <title>Another draft genome of Portunus trituberculatus and its Hox gene families provides insights of decapod evolution.</title>
        <authorList>
            <person name="Jeong J.-H."/>
            <person name="Song I."/>
            <person name="Kim S."/>
            <person name="Choi T."/>
            <person name="Kim D."/>
            <person name="Ryu S."/>
            <person name="Kim W."/>
        </authorList>
    </citation>
    <scope>NUCLEOTIDE SEQUENCE [LARGE SCALE GENOMIC DNA]</scope>
    <source>
        <tissue evidence="1">Muscle</tissue>
    </source>
</reference>
<sequence length="62" mass="7205">MYADDFPVGRYSCKENMGVLYVFPERRRLRGRTAQYLHIFKEVAIVKPAKQCKIPIKLSGES</sequence>
<dbReference type="AlphaFoldDB" id="A0A5B7IRG8"/>
<organism evidence="1 2">
    <name type="scientific">Portunus trituberculatus</name>
    <name type="common">Swimming crab</name>
    <name type="synonym">Neptunus trituberculatus</name>
    <dbReference type="NCBI Taxonomy" id="210409"/>
    <lineage>
        <taxon>Eukaryota</taxon>
        <taxon>Metazoa</taxon>
        <taxon>Ecdysozoa</taxon>
        <taxon>Arthropoda</taxon>
        <taxon>Crustacea</taxon>
        <taxon>Multicrustacea</taxon>
        <taxon>Malacostraca</taxon>
        <taxon>Eumalacostraca</taxon>
        <taxon>Eucarida</taxon>
        <taxon>Decapoda</taxon>
        <taxon>Pleocyemata</taxon>
        <taxon>Brachyura</taxon>
        <taxon>Eubrachyura</taxon>
        <taxon>Portunoidea</taxon>
        <taxon>Portunidae</taxon>
        <taxon>Portuninae</taxon>
        <taxon>Portunus</taxon>
    </lineage>
</organism>
<dbReference type="EMBL" id="VSRR010073914">
    <property type="protein sequence ID" value="MPC87240.1"/>
    <property type="molecule type" value="Genomic_DNA"/>
</dbReference>
<proteinExistence type="predicted"/>
<comment type="caution">
    <text evidence="1">The sequence shown here is derived from an EMBL/GenBank/DDBJ whole genome shotgun (WGS) entry which is preliminary data.</text>
</comment>
<protein>
    <submittedName>
        <fullName evidence="1">Uncharacterized protein</fullName>
    </submittedName>
</protein>
<dbReference type="Proteomes" id="UP000324222">
    <property type="component" value="Unassembled WGS sequence"/>
</dbReference>
<name>A0A5B7IRG8_PORTR</name>
<evidence type="ECO:0000313" key="1">
    <source>
        <dbReference type="EMBL" id="MPC87240.1"/>
    </source>
</evidence>
<keyword evidence="2" id="KW-1185">Reference proteome</keyword>
<evidence type="ECO:0000313" key="2">
    <source>
        <dbReference type="Proteomes" id="UP000324222"/>
    </source>
</evidence>